<gene>
    <name evidence="16" type="primary">mycP</name>
    <name evidence="16" type="ORF">C8259_33120</name>
</gene>
<dbReference type="NCBIfam" id="TIGR03921">
    <property type="entry name" value="T7SS_mycosin"/>
    <property type="match status" value="1"/>
</dbReference>
<proteinExistence type="inferred from homology"/>
<dbReference type="AlphaFoldDB" id="A0A2T2YQN2"/>
<dbReference type="InterPro" id="IPR050131">
    <property type="entry name" value="Peptidase_S8_subtilisin-like"/>
</dbReference>
<evidence type="ECO:0000256" key="7">
    <source>
        <dbReference type="ARBA" id="ARBA00022825"/>
    </source>
</evidence>
<organism evidence="16 17">
    <name type="scientific">Nocardia nova</name>
    <dbReference type="NCBI Taxonomy" id="37330"/>
    <lineage>
        <taxon>Bacteria</taxon>
        <taxon>Bacillati</taxon>
        <taxon>Actinomycetota</taxon>
        <taxon>Actinomycetes</taxon>
        <taxon>Mycobacteriales</taxon>
        <taxon>Nocardiaceae</taxon>
        <taxon>Nocardia</taxon>
    </lineage>
</organism>
<keyword evidence="8 13" id="KW-1133">Transmembrane helix</keyword>
<name>A0A2T2YQN2_9NOCA</name>
<dbReference type="PANTHER" id="PTHR43806">
    <property type="entry name" value="PEPTIDASE S8"/>
    <property type="match status" value="1"/>
</dbReference>
<dbReference type="PRINTS" id="PR00723">
    <property type="entry name" value="SUBTILISIN"/>
</dbReference>
<evidence type="ECO:0000256" key="1">
    <source>
        <dbReference type="ARBA" id="ARBA00004162"/>
    </source>
</evidence>
<protein>
    <submittedName>
        <fullName evidence="16">Type VII secretion-associated serine protease mycosin</fullName>
    </submittedName>
</protein>
<keyword evidence="14" id="KW-0732">Signal</keyword>
<keyword evidence="5 13" id="KW-0812">Transmembrane</keyword>
<sequence length="469" mass="48738">MFGQKLVRIAVAAAVGLSSSVGVGTAMADRPPVVDPGVMPPGPPMGPPDETEQASNSPCASTQTGGDGPTVPDAQRALGIDRAWQFSRGAGQLVAVIDTGVAPNPRLPGLIGGGDYVAHTDGTEDCDAHGTFVAGIIAASQVPGQGFAGIAPDARILTIRQTSGYFQKKGRSREKGPDEMPDSYGTTGTLAWAVRHAVDMHATVINMSLTACKPVSAHIEDRSLGAAVRYAADHDVVVVAAAGNTDKDCKDAKNPVFDPLDPTADPWSKIDFDVSPARYDDYVLSVGSVDTNGQPSKFTVPGPWLGVAAPGENLISLDPHFGDAQSKGTATGKYDLQQKLEPISGTSFAAPYVAGLAALVRSRFPDLSAPEVIKRIEATAHAPAEGWNPYIGYGVIDPVAALTDQVSASLPPKALHRAESRQLAVPKTPPPPDHTARNVALIGSIVTGFLVVLGILISFPLRRKFGSNG</sequence>
<dbReference type="GO" id="GO:0004252">
    <property type="term" value="F:serine-type endopeptidase activity"/>
    <property type="evidence" value="ECO:0007669"/>
    <property type="project" value="UniProtKB-UniRule"/>
</dbReference>
<dbReference type="InterPro" id="IPR000209">
    <property type="entry name" value="Peptidase_S8/S53_dom"/>
</dbReference>
<evidence type="ECO:0000256" key="11">
    <source>
        <dbReference type="RuleBase" id="RU003355"/>
    </source>
</evidence>
<keyword evidence="7 10" id="KW-0720">Serine protease</keyword>
<evidence type="ECO:0000256" key="4">
    <source>
        <dbReference type="ARBA" id="ARBA00022670"/>
    </source>
</evidence>
<dbReference type="PROSITE" id="PS00137">
    <property type="entry name" value="SUBTILASE_HIS"/>
    <property type="match status" value="1"/>
</dbReference>
<feature type="transmembrane region" description="Helical" evidence="13">
    <location>
        <begin position="439"/>
        <end position="461"/>
    </location>
</feature>
<dbReference type="PROSITE" id="PS00136">
    <property type="entry name" value="SUBTILASE_ASP"/>
    <property type="match status" value="1"/>
</dbReference>
<dbReference type="InterPro" id="IPR023827">
    <property type="entry name" value="Peptidase_S8_Asp-AS"/>
</dbReference>
<dbReference type="Proteomes" id="UP000241647">
    <property type="component" value="Unassembled WGS sequence"/>
</dbReference>
<evidence type="ECO:0000259" key="15">
    <source>
        <dbReference type="Pfam" id="PF00082"/>
    </source>
</evidence>
<reference evidence="16 17" key="1">
    <citation type="submission" date="2018-02" db="EMBL/GenBank/DDBJ databases">
        <title>8 Nocardia nova and 1 Nocardia cyriacigeorgica strain used for evolution to TMP-SMX.</title>
        <authorList>
            <person name="Mehta H."/>
            <person name="Weng J."/>
            <person name="Shamoo Y."/>
        </authorList>
    </citation>
    <scope>NUCLEOTIDE SEQUENCE [LARGE SCALE GENOMIC DNA]</scope>
    <source>
        <strain evidence="16 17">ATCC 33727</strain>
    </source>
</reference>
<feature type="active site" description="Charge relay system" evidence="10">
    <location>
        <position position="98"/>
    </location>
</feature>
<dbReference type="PANTHER" id="PTHR43806:SF11">
    <property type="entry name" value="CEREVISIN-RELATED"/>
    <property type="match status" value="1"/>
</dbReference>
<dbReference type="InterPro" id="IPR015500">
    <property type="entry name" value="Peptidase_S8_subtilisin-rel"/>
</dbReference>
<comment type="subcellular location">
    <subcellularLocation>
        <location evidence="1">Cell membrane</location>
        <topology evidence="1">Single-pass membrane protein</topology>
    </subcellularLocation>
</comment>
<dbReference type="PROSITE" id="PS51892">
    <property type="entry name" value="SUBTILASE"/>
    <property type="match status" value="1"/>
</dbReference>
<keyword evidence="9 13" id="KW-0472">Membrane</keyword>
<dbReference type="InterPro" id="IPR022398">
    <property type="entry name" value="Peptidase_S8_His-AS"/>
</dbReference>
<feature type="region of interest" description="Disordered" evidence="12">
    <location>
        <begin position="32"/>
        <end position="73"/>
    </location>
</feature>
<evidence type="ECO:0000256" key="8">
    <source>
        <dbReference type="ARBA" id="ARBA00022989"/>
    </source>
</evidence>
<accession>A0A2T2YQN2</accession>
<dbReference type="EMBL" id="PYHS01000031">
    <property type="protein sequence ID" value="PSR57832.1"/>
    <property type="molecule type" value="Genomic_DNA"/>
</dbReference>
<feature type="domain" description="Peptidase S8/S53" evidence="15">
    <location>
        <begin position="89"/>
        <end position="394"/>
    </location>
</feature>
<feature type="active site" description="Charge relay system" evidence="10">
    <location>
        <position position="347"/>
    </location>
</feature>
<dbReference type="Gene3D" id="3.40.50.200">
    <property type="entry name" value="Peptidase S8/S53 domain"/>
    <property type="match status" value="1"/>
</dbReference>
<evidence type="ECO:0000256" key="5">
    <source>
        <dbReference type="ARBA" id="ARBA00022692"/>
    </source>
</evidence>
<dbReference type="GO" id="GO:0005886">
    <property type="term" value="C:plasma membrane"/>
    <property type="evidence" value="ECO:0007669"/>
    <property type="project" value="UniProtKB-SubCell"/>
</dbReference>
<feature type="compositionally biased region" description="Pro residues" evidence="12">
    <location>
        <begin position="38"/>
        <end position="47"/>
    </location>
</feature>
<evidence type="ECO:0000313" key="17">
    <source>
        <dbReference type="Proteomes" id="UP000241647"/>
    </source>
</evidence>
<evidence type="ECO:0000256" key="2">
    <source>
        <dbReference type="ARBA" id="ARBA00011073"/>
    </source>
</evidence>
<feature type="signal peptide" evidence="14">
    <location>
        <begin position="1"/>
        <end position="28"/>
    </location>
</feature>
<evidence type="ECO:0000256" key="9">
    <source>
        <dbReference type="ARBA" id="ARBA00023136"/>
    </source>
</evidence>
<dbReference type="SUPFAM" id="SSF52743">
    <property type="entry name" value="Subtilisin-like"/>
    <property type="match status" value="1"/>
</dbReference>
<feature type="compositionally biased region" description="Polar residues" evidence="12">
    <location>
        <begin position="53"/>
        <end position="64"/>
    </location>
</feature>
<comment type="similarity">
    <text evidence="2 10 11">Belongs to the peptidase S8 family.</text>
</comment>
<evidence type="ECO:0000256" key="12">
    <source>
        <dbReference type="SAM" id="MobiDB-lite"/>
    </source>
</evidence>
<dbReference type="InterPro" id="IPR023834">
    <property type="entry name" value="T7SS_pept_S8A_mycosin"/>
</dbReference>
<evidence type="ECO:0000256" key="14">
    <source>
        <dbReference type="SAM" id="SignalP"/>
    </source>
</evidence>
<evidence type="ECO:0000313" key="16">
    <source>
        <dbReference type="EMBL" id="PSR57832.1"/>
    </source>
</evidence>
<evidence type="ECO:0000256" key="13">
    <source>
        <dbReference type="SAM" id="Phobius"/>
    </source>
</evidence>
<keyword evidence="6 10" id="KW-0378">Hydrolase</keyword>
<evidence type="ECO:0000256" key="6">
    <source>
        <dbReference type="ARBA" id="ARBA00022801"/>
    </source>
</evidence>
<dbReference type="RefSeq" id="WP_063031024.1">
    <property type="nucleotide sequence ID" value="NZ_PYHS01000031.1"/>
</dbReference>
<feature type="chain" id="PRO_5015569312" evidence="14">
    <location>
        <begin position="29"/>
        <end position="469"/>
    </location>
</feature>
<dbReference type="GO" id="GO:0006508">
    <property type="term" value="P:proteolysis"/>
    <property type="evidence" value="ECO:0007669"/>
    <property type="project" value="UniProtKB-KW"/>
</dbReference>
<dbReference type="PROSITE" id="PS00138">
    <property type="entry name" value="SUBTILASE_SER"/>
    <property type="match status" value="1"/>
</dbReference>
<dbReference type="InterPro" id="IPR036852">
    <property type="entry name" value="Peptidase_S8/S53_dom_sf"/>
</dbReference>
<dbReference type="InterPro" id="IPR023828">
    <property type="entry name" value="Peptidase_S8_Ser-AS"/>
</dbReference>
<keyword evidence="3" id="KW-1003">Cell membrane</keyword>
<dbReference type="Pfam" id="PF00082">
    <property type="entry name" value="Peptidase_S8"/>
    <property type="match status" value="1"/>
</dbReference>
<comment type="caution">
    <text evidence="16">The sequence shown here is derived from an EMBL/GenBank/DDBJ whole genome shotgun (WGS) entry which is preliminary data.</text>
</comment>
<keyword evidence="4 10" id="KW-0645">Protease</keyword>
<evidence type="ECO:0000256" key="3">
    <source>
        <dbReference type="ARBA" id="ARBA00022475"/>
    </source>
</evidence>
<feature type="active site" description="Charge relay system" evidence="10">
    <location>
        <position position="129"/>
    </location>
</feature>
<evidence type="ECO:0000256" key="10">
    <source>
        <dbReference type="PROSITE-ProRule" id="PRU01240"/>
    </source>
</evidence>